<organism evidence="1 2">
    <name type="scientific">Algoriphagus halophilus</name>
    <dbReference type="NCBI Taxonomy" id="226505"/>
    <lineage>
        <taxon>Bacteria</taxon>
        <taxon>Pseudomonadati</taxon>
        <taxon>Bacteroidota</taxon>
        <taxon>Cytophagia</taxon>
        <taxon>Cytophagales</taxon>
        <taxon>Cyclobacteriaceae</taxon>
        <taxon>Algoriphagus</taxon>
    </lineage>
</organism>
<dbReference type="Proteomes" id="UP000185221">
    <property type="component" value="Unassembled WGS sequence"/>
</dbReference>
<dbReference type="EMBL" id="FSRC01000003">
    <property type="protein sequence ID" value="SIO15176.1"/>
    <property type="molecule type" value="Genomic_DNA"/>
</dbReference>
<sequence length="33" mass="3817">MHRLELQHPIGAFFLTKYLTIDQSLLGIPEGYD</sequence>
<evidence type="ECO:0000313" key="2">
    <source>
        <dbReference type="Proteomes" id="UP000185221"/>
    </source>
</evidence>
<dbReference type="STRING" id="226505.SAMN05444394_3582"/>
<gene>
    <name evidence="1" type="ORF">SAMN05444394_3582</name>
</gene>
<protein>
    <submittedName>
        <fullName evidence="1">Uncharacterized protein</fullName>
    </submittedName>
</protein>
<name>A0A1N6H5Y8_9BACT</name>
<keyword evidence="2" id="KW-1185">Reference proteome</keyword>
<accession>A0A1N6H5Y8</accession>
<reference evidence="2" key="1">
    <citation type="submission" date="2016-11" db="EMBL/GenBank/DDBJ databases">
        <authorList>
            <person name="Varghese N."/>
            <person name="Submissions S."/>
        </authorList>
    </citation>
    <scope>NUCLEOTIDE SEQUENCE [LARGE SCALE GENOMIC DNA]</scope>
    <source>
        <strain evidence="2">DSM 15292</strain>
    </source>
</reference>
<dbReference type="AlphaFoldDB" id="A0A1N6H5Y8"/>
<proteinExistence type="predicted"/>
<evidence type="ECO:0000313" key="1">
    <source>
        <dbReference type="EMBL" id="SIO15176.1"/>
    </source>
</evidence>